<evidence type="ECO:0000256" key="2">
    <source>
        <dbReference type="ARBA" id="ARBA00022723"/>
    </source>
</evidence>
<dbReference type="KEGG" id="lri:NCTC12151_00260"/>
<gene>
    <name evidence="3" type="primary">yqaB_1</name>
    <name evidence="3" type="ORF">NCTC12151_00260</name>
</gene>
<organism evidence="3 4">
    <name type="scientific">Leminorella richardii</name>
    <dbReference type="NCBI Taxonomy" id="158841"/>
    <lineage>
        <taxon>Bacteria</taxon>
        <taxon>Pseudomonadati</taxon>
        <taxon>Pseudomonadota</taxon>
        <taxon>Gammaproteobacteria</taxon>
        <taxon>Enterobacterales</taxon>
        <taxon>Budviciaceae</taxon>
        <taxon>Leminorella</taxon>
    </lineage>
</organism>
<dbReference type="SFLD" id="SFLDG01135">
    <property type="entry name" value="C1.5.6:_HAD__Beta-PGM__Phospha"/>
    <property type="match status" value="1"/>
</dbReference>
<dbReference type="InterPro" id="IPR041492">
    <property type="entry name" value="HAD_2"/>
</dbReference>
<keyword evidence="2" id="KW-0479">Metal-binding</keyword>
<dbReference type="NCBIfam" id="TIGR01509">
    <property type="entry name" value="HAD-SF-IA-v3"/>
    <property type="match status" value="1"/>
</dbReference>
<keyword evidence="3" id="KW-0378">Hydrolase</keyword>
<dbReference type="Gene3D" id="1.10.150.240">
    <property type="entry name" value="Putative phosphatase, domain 2"/>
    <property type="match status" value="1"/>
</dbReference>
<dbReference type="GO" id="GO:0046872">
    <property type="term" value="F:metal ion binding"/>
    <property type="evidence" value="ECO:0007669"/>
    <property type="project" value="UniProtKB-KW"/>
</dbReference>
<dbReference type="PANTHER" id="PTHR43481:SF4">
    <property type="entry name" value="GLYCEROL-1-PHOSPHATE PHOSPHOHYDROLASE 1-RELATED"/>
    <property type="match status" value="1"/>
</dbReference>
<comment type="similarity">
    <text evidence="1">Belongs to the HAD-like hydrolase superfamily. CbbY/CbbZ/Gph/YieH family.</text>
</comment>
<sequence>MLTKYSALIFDMDGTLFDTEPLHRKAWLETFSDESISVTEEELIQFNGSAPWEVARKILALKEVNADPLYLAERKRVRVDSLLKTEEVRLLPAMEIAQLWCGKLPFALGTGSERSTVEVLLNRFNLSAMFHTVVSADRVKRHKPAPDTFLLCAKEMNVPAARCLVFEDSTFGIAAANAAEMDVIDVNTLSRTI</sequence>
<dbReference type="PANTHER" id="PTHR43481">
    <property type="entry name" value="FRUCTOSE-1-PHOSPHATE PHOSPHATASE"/>
    <property type="match status" value="1"/>
</dbReference>
<dbReference type="InterPro" id="IPR036412">
    <property type="entry name" value="HAD-like_sf"/>
</dbReference>
<dbReference type="EC" id="3.1.3.-" evidence="3"/>
<accession>A0A2X4XDY9</accession>
<dbReference type="OrthoDB" id="9800058at2"/>
<dbReference type="InterPro" id="IPR023214">
    <property type="entry name" value="HAD_sf"/>
</dbReference>
<dbReference type="SUPFAM" id="SSF56784">
    <property type="entry name" value="HAD-like"/>
    <property type="match status" value="1"/>
</dbReference>
<dbReference type="InterPro" id="IPR051806">
    <property type="entry name" value="HAD-like_SPP"/>
</dbReference>
<evidence type="ECO:0000313" key="4">
    <source>
        <dbReference type="Proteomes" id="UP000249005"/>
    </source>
</evidence>
<dbReference type="InterPro" id="IPR023198">
    <property type="entry name" value="PGP-like_dom2"/>
</dbReference>
<dbReference type="Gene3D" id="3.40.50.1000">
    <property type="entry name" value="HAD superfamily/HAD-like"/>
    <property type="match status" value="1"/>
</dbReference>
<dbReference type="Pfam" id="PF13419">
    <property type="entry name" value="HAD_2"/>
    <property type="match status" value="1"/>
</dbReference>
<dbReference type="NCBIfam" id="TIGR02009">
    <property type="entry name" value="PGMB-YQAB-SF"/>
    <property type="match status" value="1"/>
</dbReference>
<dbReference type="RefSeq" id="WP_111738953.1">
    <property type="nucleotide sequence ID" value="NZ_LR698987.1"/>
</dbReference>
<dbReference type="InterPro" id="IPR006439">
    <property type="entry name" value="HAD-SF_hydro_IA"/>
</dbReference>
<dbReference type="GO" id="GO:0050308">
    <property type="term" value="F:sugar-phosphatase activity"/>
    <property type="evidence" value="ECO:0007669"/>
    <property type="project" value="TreeGrafter"/>
</dbReference>
<protein>
    <submittedName>
        <fullName evidence="3">Phosphatase YqaB</fullName>
        <ecNumber evidence="3">3.1.3.-</ecNumber>
    </submittedName>
</protein>
<reference evidence="3 4" key="1">
    <citation type="submission" date="2018-06" db="EMBL/GenBank/DDBJ databases">
        <authorList>
            <consortium name="Pathogen Informatics"/>
            <person name="Doyle S."/>
        </authorList>
    </citation>
    <scope>NUCLEOTIDE SEQUENCE [LARGE SCALE GENOMIC DNA]</scope>
    <source>
        <strain evidence="3 4">NCTC12151</strain>
    </source>
</reference>
<name>A0A2X4XDY9_9GAMM</name>
<evidence type="ECO:0000256" key="1">
    <source>
        <dbReference type="ARBA" id="ARBA00006171"/>
    </source>
</evidence>
<dbReference type="SFLD" id="SFLDG01129">
    <property type="entry name" value="C1.5:_HAD__Beta-PGM__Phosphata"/>
    <property type="match status" value="1"/>
</dbReference>
<dbReference type="InterPro" id="IPR010976">
    <property type="entry name" value="B-phosphoglucomutase_hydrolase"/>
</dbReference>
<dbReference type="Proteomes" id="UP000249005">
    <property type="component" value="Chromosome 1"/>
</dbReference>
<dbReference type="SFLD" id="SFLDS00003">
    <property type="entry name" value="Haloacid_Dehalogenase"/>
    <property type="match status" value="1"/>
</dbReference>
<proteinExistence type="inferred from homology"/>
<keyword evidence="4" id="KW-1185">Reference proteome</keyword>
<dbReference type="EMBL" id="LS483470">
    <property type="protein sequence ID" value="SQI34854.1"/>
    <property type="molecule type" value="Genomic_DNA"/>
</dbReference>
<evidence type="ECO:0000313" key="3">
    <source>
        <dbReference type="EMBL" id="SQI34854.1"/>
    </source>
</evidence>
<dbReference type="AlphaFoldDB" id="A0A2X4XDY9"/>
<dbReference type="CDD" id="cd07505">
    <property type="entry name" value="HAD_BPGM-like"/>
    <property type="match status" value="1"/>
</dbReference>